<dbReference type="OrthoDB" id="18797at2759"/>
<evidence type="ECO:0000313" key="5">
    <source>
        <dbReference type="EMBL" id="CAH0000180.1"/>
    </source>
</evidence>
<dbReference type="SUPFAM" id="SSF56300">
    <property type="entry name" value="Metallo-dependent phosphatases"/>
    <property type="match status" value="1"/>
</dbReference>
<dbReference type="Pfam" id="PF13476">
    <property type="entry name" value="AAA_23"/>
    <property type="match status" value="1"/>
</dbReference>
<dbReference type="InterPro" id="IPR038729">
    <property type="entry name" value="Rad50/SbcC_AAA"/>
</dbReference>
<dbReference type="InterPro" id="IPR029052">
    <property type="entry name" value="Metallo-depent_PP-like"/>
</dbReference>
<dbReference type="AlphaFoldDB" id="A0A9N9UUD4"/>
<dbReference type="PANTHER" id="PTHR32114:SF2">
    <property type="entry name" value="ABC TRANSPORTER ABCH.3"/>
    <property type="match status" value="1"/>
</dbReference>
<comment type="caution">
    <text evidence="5">The sequence shown here is derived from an EMBL/GenBank/DDBJ whole genome shotgun (WGS) entry which is preliminary data.</text>
</comment>
<dbReference type="EMBL" id="CABFNO020001553">
    <property type="protein sequence ID" value="CAH0000180.1"/>
    <property type="molecule type" value="Genomic_DNA"/>
</dbReference>
<evidence type="ECO:0008006" key="7">
    <source>
        <dbReference type="Google" id="ProtNLM"/>
    </source>
</evidence>
<dbReference type="Pfam" id="PF12850">
    <property type="entry name" value="Metallophos_2"/>
    <property type="match status" value="1"/>
</dbReference>
<reference evidence="5 6" key="2">
    <citation type="submission" date="2021-10" db="EMBL/GenBank/DDBJ databases">
        <authorList>
            <person name="Piombo E."/>
        </authorList>
    </citation>
    <scope>NUCLEOTIDE SEQUENCE [LARGE SCALE GENOMIC DNA]</scope>
</reference>
<proteinExistence type="predicted"/>
<dbReference type="Gene3D" id="3.60.21.10">
    <property type="match status" value="1"/>
</dbReference>
<evidence type="ECO:0000259" key="4">
    <source>
        <dbReference type="Pfam" id="PF13476"/>
    </source>
</evidence>
<evidence type="ECO:0000313" key="6">
    <source>
        <dbReference type="Proteomes" id="UP000754883"/>
    </source>
</evidence>
<dbReference type="GO" id="GO:0006302">
    <property type="term" value="P:double-strand break repair"/>
    <property type="evidence" value="ECO:0007669"/>
    <property type="project" value="InterPro"/>
</dbReference>
<keyword evidence="6" id="KW-1185">Reference proteome</keyword>
<protein>
    <recommendedName>
        <fullName evidence="7">Rad50/SbcC-type AAA domain-containing protein</fullName>
    </recommendedName>
</protein>
<dbReference type="InterPro" id="IPR024654">
    <property type="entry name" value="Calcineurin-like_PHP_lpxH"/>
</dbReference>
<keyword evidence="1" id="KW-0175">Coiled coil</keyword>
<dbReference type="GO" id="GO:0016887">
    <property type="term" value="F:ATP hydrolysis activity"/>
    <property type="evidence" value="ECO:0007669"/>
    <property type="project" value="InterPro"/>
</dbReference>
<dbReference type="PANTHER" id="PTHR32114">
    <property type="entry name" value="ABC TRANSPORTER ABCH.3"/>
    <property type="match status" value="1"/>
</dbReference>
<evidence type="ECO:0000259" key="3">
    <source>
        <dbReference type="Pfam" id="PF12850"/>
    </source>
</evidence>
<evidence type="ECO:0000256" key="1">
    <source>
        <dbReference type="SAM" id="Coils"/>
    </source>
</evidence>
<feature type="domain" description="Calcineurin-like phosphoesterase" evidence="3">
    <location>
        <begin position="1"/>
        <end position="139"/>
    </location>
</feature>
<sequence length="1180" mass="132046">MRWLLLSDLHFKHHDLDRVRKTAQWIVTAAERNKVGRVVVCGDLLTSRTMHSTHVLSACYRFIGQLSEVVPRVHIVLGNHDLAYRRDYQTTALDALNISRLAPFVTLHSDVARHEWDGRRVLLLPFREEQDELTKAVATLCPTEASNTVAFAHLAINKAITQRHVVSTSVDKPRVANSITYRGLTGPDQFALLARTFTGHFHSHQTITQERYKNHDVNLQGSITYLGSPLQLSWSDLNDEQRGIILFDPETLEHEILINPHAVGYTTADLRQVLEGQVDQDAVVDKHVMLLGELTRLKYVSARDRLLSMGVRSVRSWTPMSFFGGPSFGGLGSSVPASDASVQPLNEPAKAEPDLDIRSDSVSGPDPVTGPEIAKFDLGAEAREFVEGLELDKSLLSRRDELVRVGQRLIQASHEMTDTENETEVNFRDFLDKSSQNVGTKTAIELVGSSTHVFVAEPRKLSITNFLGVNGTITIDFRQDLRRGLTFLVGDNGSGKSTLVEAMIWCQFGRCIRSGLAVNDVVNDSAGRNCSVMLEFANGYSITRYRKHKTHGNRVVVSVHGEPQPQLEHPDTRTTQAALDELLGIDYETYVRTVVLGHESTASFLTSTPTQRRDLIEESLGLSMLDKCGQLSKLLLKNLDKDVNEVESELEGLLRTMEYNKRRLKDLDRTRKRLREEAKEAEEAVASLEGVIQEYAATEICLDAQGPFGKNQTEFEPEHSKFDADATDHKQDYFGTNKESQGLLDSTDFAGVSADLRVEISALQEQIYIGQENLRRLEASYARVQEEEKRTELASRPTSRFDWLQQQLSQRLGDVAAAHPVGLHKFLSAMKTSILSFGLSVVRGLLYIFKIPKDTSQGPSSNAHSQVVAISSLREDIKNSISRLQIIENEADRVIALEKLAIRHIAKLKKHFAQTIQAQESHRALQQQAALKQREVATYTDLVETDQSALQSLRSEHKALTAKLEELDANRELFTFWSSNLGKRSRRTSSPSSTTNFREYVLMKPLAELNELLARILTTMYDHNQSARGIAKGMLQSLLEPDLDDAENDDSSSSSVLQPTLAVHPSLAYGKRSGGERKRVDLALFFSLMQLMWARSAHRAHYMLVDEVFDSLDEAGQAAVIRWCGLMSQTVAGWIVVITHSQFLIERNVEEDAGKISVMRARMGEDGMELVVDARRIGVQ</sequence>
<dbReference type="Gene3D" id="3.40.50.300">
    <property type="entry name" value="P-loop containing nucleotide triphosphate hydrolases"/>
    <property type="match status" value="2"/>
</dbReference>
<dbReference type="SUPFAM" id="SSF52540">
    <property type="entry name" value="P-loop containing nucleoside triphosphate hydrolases"/>
    <property type="match status" value="1"/>
</dbReference>
<dbReference type="GO" id="GO:0003677">
    <property type="term" value="F:DNA binding"/>
    <property type="evidence" value="ECO:0007669"/>
    <property type="project" value="UniProtKB-ARBA"/>
</dbReference>
<feature type="region of interest" description="Disordered" evidence="2">
    <location>
        <begin position="334"/>
        <end position="372"/>
    </location>
</feature>
<name>A0A9N9UUD4_9HYPO</name>
<reference evidence="6" key="1">
    <citation type="submission" date="2019-06" db="EMBL/GenBank/DDBJ databases">
        <authorList>
            <person name="Broberg M."/>
        </authorList>
    </citation>
    <scope>NUCLEOTIDE SEQUENCE [LARGE SCALE GENOMIC DNA]</scope>
</reference>
<dbReference type="InterPro" id="IPR027417">
    <property type="entry name" value="P-loop_NTPase"/>
</dbReference>
<accession>A0A9N9UUD4</accession>
<feature type="compositionally biased region" description="Basic and acidic residues" evidence="2">
    <location>
        <begin position="349"/>
        <end position="359"/>
    </location>
</feature>
<feature type="domain" description="Rad50/SbcC-type AAA" evidence="4">
    <location>
        <begin position="460"/>
        <end position="676"/>
    </location>
</feature>
<dbReference type="Proteomes" id="UP000754883">
    <property type="component" value="Unassembled WGS sequence"/>
</dbReference>
<feature type="coiled-coil region" evidence="1">
    <location>
        <begin position="636"/>
        <end position="698"/>
    </location>
</feature>
<organism evidence="5 6">
    <name type="scientific">Clonostachys byssicola</name>
    <dbReference type="NCBI Taxonomy" id="160290"/>
    <lineage>
        <taxon>Eukaryota</taxon>
        <taxon>Fungi</taxon>
        <taxon>Dikarya</taxon>
        <taxon>Ascomycota</taxon>
        <taxon>Pezizomycotina</taxon>
        <taxon>Sordariomycetes</taxon>
        <taxon>Hypocreomycetidae</taxon>
        <taxon>Hypocreales</taxon>
        <taxon>Bionectriaceae</taxon>
        <taxon>Clonostachys</taxon>
    </lineage>
</organism>
<gene>
    <name evidence="5" type="ORF">CBYS24578_00003004</name>
</gene>
<evidence type="ECO:0000256" key="2">
    <source>
        <dbReference type="SAM" id="MobiDB-lite"/>
    </source>
</evidence>
<dbReference type="CDD" id="cd00267">
    <property type="entry name" value="ABC_ATPase"/>
    <property type="match status" value="1"/>
</dbReference>